<feature type="region of interest" description="Disordered" evidence="1">
    <location>
        <begin position="658"/>
        <end position="685"/>
    </location>
</feature>
<dbReference type="EMBL" id="CAJPDQ010000012">
    <property type="protein sequence ID" value="CAF9917495.1"/>
    <property type="molecule type" value="Genomic_DNA"/>
</dbReference>
<feature type="compositionally biased region" description="Polar residues" evidence="1">
    <location>
        <begin position="672"/>
        <end position="681"/>
    </location>
</feature>
<evidence type="ECO:0000313" key="2">
    <source>
        <dbReference type="EMBL" id="CAF9917495.1"/>
    </source>
</evidence>
<accession>A0A8H3IJ58</accession>
<gene>
    <name evidence="2" type="ORF">GOMPHAMPRED_001282</name>
</gene>
<feature type="compositionally biased region" description="Polar residues" evidence="1">
    <location>
        <begin position="385"/>
        <end position="401"/>
    </location>
</feature>
<feature type="compositionally biased region" description="Basic and acidic residues" evidence="1">
    <location>
        <begin position="433"/>
        <end position="447"/>
    </location>
</feature>
<evidence type="ECO:0000256" key="1">
    <source>
        <dbReference type="SAM" id="MobiDB-lite"/>
    </source>
</evidence>
<keyword evidence="3" id="KW-1185">Reference proteome</keyword>
<proteinExistence type="predicted"/>
<name>A0A8H3IJ58_9LECA</name>
<comment type="caution">
    <text evidence="2">The sequence shown here is derived from an EMBL/GenBank/DDBJ whole genome shotgun (WGS) entry which is preliminary data.</text>
</comment>
<feature type="compositionally biased region" description="Polar residues" evidence="1">
    <location>
        <begin position="448"/>
        <end position="459"/>
    </location>
</feature>
<evidence type="ECO:0000313" key="3">
    <source>
        <dbReference type="Proteomes" id="UP000664169"/>
    </source>
</evidence>
<dbReference type="Proteomes" id="UP000664169">
    <property type="component" value="Unassembled WGS sequence"/>
</dbReference>
<feature type="region of interest" description="Disordered" evidence="1">
    <location>
        <begin position="385"/>
        <end position="415"/>
    </location>
</feature>
<dbReference type="OrthoDB" id="193499at2759"/>
<feature type="region of interest" description="Disordered" evidence="1">
    <location>
        <begin position="433"/>
        <end position="459"/>
    </location>
</feature>
<sequence>MLPAFRVKGLWPKPRGISKSDGTHPLTGALLPNFETTETILQLPLNKYDELVTGNPEYRLKYLDEDKDEITIGSEMELATRLEEPTSHSRLVQRFEDSRFYTSIPECMHGFHINDNEEARKLWTFFESSTISRNRAAHKMWTSPRLDPGNNVQALLDEHAYEFMSGYNFEGFNSHYNYLSEAGQQIKALAAKRDPSVQESALTASPAIPRITETPPQQTESLPSEAMKPSLDSVYVPLQGLDRNKISKDKSTIKALTDVEAAKANPSELPPWLTEIPGRAFERAANETTKSDCTSSGDKGFGKVQHAMEDDTFALAHAKVSESMASLNDELDKHLETAQALTRMLDQTTSPPSDSTDQKSLQNHLDEHFKLAQSATKMMNAVTKNRQSVLSTSSQAPTSESKVQKKESTATVSLPLPSNLSLGFAKYATQPNETRKALDKTDFKELDTGSQDGSPSISYPQEHLTDLGMKDSHEAGMKLRNQLYGIPKPRAGITEDDVHRWMLHSSNPPKLRIPKLAEQAAEPSPRQTSFDLTTSLNKKKSVRFSFPASTRGEWHLDGTFSPGSRTAEAPILLEKSVDESQQVQENTTAVDDLEFGPKTDISSSKDKLKSLISASLSEGDIVKIRELIKAFDEHTEESAVSIAQCYKDNLKAKGVALRQVQPPRASKKRSSEVTPRVTTRQTSEDAKVDSVETTITKLWCQAYEGIMSNIDTFTEQLNTHVKSQISREQATLTTLLAQQPPSGSFENDQTFLENARHVRDLISIQDSVEQMILRLRSWHVTSKDNLAPPGLCSEYKIDTERVQKTISGLGRLSSLTGTAFQDLFQTFLAVSNGSSVTASDSTPDDKDTLKAETAVPFLQWIPRRYALKIRPCDRIPELDKTRHKDSILEPAAAIADRKYHKDRRSRLEQARLNRECLGPQRSNDITSDPYAASHDFVMNRNDALYPSSIPGRLPLPPLSSLFVRDSVSHGSRPRHVTANSDNAGSWQAENSRQQASAPELTESGIEPSDVLLQNFPPLVPLREPQQNRHDLLKSMPSSSNKCDEPDSGPVHIPDPFFRRGHAYPSVKPHSVPPPHTQKESILSQQLSKLPGGLWDLHRTQNENTLTQQLNTLPEFQDQQKSTDRLGSLAIPPMPSALRSVTSEHTAIQPTQIQQQKTDGIAIQSFHSLGSLNETTGTPETYGTWSEDALLQTAKATTAQAPSSGNSSISDQAKPAPQVNLFQLYQDIPEHKDPRTAVKIMNCVEKLKAMGCESQVDGDDARLVVYAQAAGGSLETALDIMEEERQAYAEHKDHVDSYYD</sequence>
<protein>
    <submittedName>
        <fullName evidence="2">Uncharacterized protein</fullName>
    </submittedName>
</protein>
<feature type="compositionally biased region" description="Polar residues" evidence="1">
    <location>
        <begin position="977"/>
        <end position="996"/>
    </location>
</feature>
<feature type="region of interest" description="Disordered" evidence="1">
    <location>
        <begin position="969"/>
        <end position="1001"/>
    </location>
</feature>
<organism evidence="2 3">
    <name type="scientific">Gomphillus americanus</name>
    <dbReference type="NCBI Taxonomy" id="1940652"/>
    <lineage>
        <taxon>Eukaryota</taxon>
        <taxon>Fungi</taxon>
        <taxon>Dikarya</taxon>
        <taxon>Ascomycota</taxon>
        <taxon>Pezizomycotina</taxon>
        <taxon>Lecanoromycetes</taxon>
        <taxon>OSLEUM clade</taxon>
        <taxon>Ostropomycetidae</taxon>
        <taxon>Ostropales</taxon>
        <taxon>Graphidaceae</taxon>
        <taxon>Gomphilloideae</taxon>
        <taxon>Gomphillus</taxon>
    </lineage>
</organism>
<feature type="region of interest" description="Disordered" evidence="1">
    <location>
        <begin position="1031"/>
        <end position="1051"/>
    </location>
</feature>
<reference evidence="2" key="1">
    <citation type="submission" date="2021-03" db="EMBL/GenBank/DDBJ databases">
        <authorList>
            <person name="Tagirdzhanova G."/>
        </authorList>
    </citation>
    <scope>NUCLEOTIDE SEQUENCE</scope>
</reference>